<comment type="subcellular location">
    <subcellularLocation>
        <location evidence="1">Membrane</location>
        <topology evidence="1">Multi-pass membrane protein</topology>
    </subcellularLocation>
</comment>
<dbReference type="InterPro" id="IPR036259">
    <property type="entry name" value="MFS_trans_sf"/>
</dbReference>
<dbReference type="Proteomes" id="UP001152795">
    <property type="component" value="Unassembled WGS sequence"/>
</dbReference>
<comment type="similarity">
    <text evidence="2">Belongs to the major facilitator superfamily. MFSD6 family.</text>
</comment>
<keyword evidence="8" id="KW-1185">Reference proteome</keyword>
<dbReference type="InterPro" id="IPR024989">
    <property type="entry name" value="MFS_assoc_dom"/>
</dbReference>
<dbReference type="PANTHER" id="PTHR16172">
    <property type="entry name" value="MAJOR FACILITATOR SUPERFAMILY DOMAIN-CONTAINING PROTEIN 6-LIKE"/>
    <property type="match status" value="1"/>
</dbReference>
<protein>
    <recommendedName>
        <fullName evidence="6">Major facilitator superfamily associated domain-containing protein</fullName>
    </recommendedName>
</protein>
<evidence type="ECO:0000256" key="3">
    <source>
        <dbReference type="ARBA" id="ARBA00022692"/>
    </source>
</evidence>
<accession>A0A6S7FUN7</accession>
<sequence length="469" mass="52339">MFSLTVGGVAIGLAFFLFRPSVCILEEYTPLYLKQIGYSASFIGLAPVLGLVTQTVGIPLLGYLADKFRARRLFLFLSVFISIPSTLLFLAAETPEPICDESMGNSTITNNTIVTSLNRTDNFTSLPSALPSFSMKTQSENNGERLKFFFIFMVLRGIFELSKRLTVTLITVAAMTHLKQDKSKFGYYACWGEIGGGIALFVVGMSLYHFQHNVCGDQGPDYVVIFFFVVGFQVLTLGTLPFMKFQYLEHRVIDYKEVKKVLTNPHYILILVICCHSGLCSAFQARWEFWYIEKLGGSSVVMAVGGLARRPIVAVWFLLSRLIIRRFGEMRVIAFSLFIFAASFFALAFIENAWLVIVFDNFQAASYVLSFASFVVHFSKAGSEASTAFFQGAVSLTFHGIGKEVGTAITGYLFTAVGTKIALCAYSLLTVVLLVIFSIYMFTAKDLIRYTRLQENEEDEAEMNLVEEV</sequence>
<evidence type="ECO:0000256" key="1">
    <source>
        <dbReference type="ARBA" id="ARBA00004141"/>
    </source>
</evidence>
<evidence type="ECO:0000256" key="4">
    <source>
        <dbReference type="ARBA" id="ARBA00022989"/>
    </source>
</evidence>
<evidence type="ECO:0000313" key="8">
    <source>
        <dbReference type="Proteomes" id="UP001152795"/>
    </source>
</evidence>
<keyword evidence="5" id="KW-0472">Membrane</keyword>
<dbReference type="Pfam" id="PF12832">
    <property type="entry name" value="MFS_1_like"/>
    <property type="match status" value="1"/>
</dbReference>
<evidence type="ECO:0000259" key="6">
    <source>
        <dbReference type="Pfam" id="PF12832"/>
    </source>
</evidence>
<evidence type="ECO:0000256" key="5">
    <source>
        <dbReference type="ARBA" id="ARBA00023136"/>
    </source>
</evidence>
<dbReference type="EMBL" id="CACRXK020000598">
    <property type="protein sequence ID" value="CAB3983298.1"/>
    <property type="molecule type" value="Genomic_DNA"/>
</dbReference>
<dbReference type="SUPFAM" id="SSF103473">
    <property type="entry name" value="MFS general substrate transporter"/>
    <property type="match status" value="1"/>
</dbReference>
<organism evidence="7 8">
    <name type="scientific">Paramuricea clavata</name>
    <name type="common">Red gorgonian</name>
    <name type="synonym">Violescent sea-whip</name>
    <dbReference type="NCBI Taxonomy" id="317549"/>
    <lineage>
        <taxon>Eukaryota</taxon>
        <taxon>Metazoa</taxon>
        <taxon>Cnidaria</taxon>
        <taxon>Anthozoa</taxon>
        <taxon>Octocorallia</taxon>
        <taxon>Malacalcyonacea</taxon>
        <taxon>Plexauridae</taxon>
        <taxon>Paramuricea</taxon>
    </lineage>
</organism>
<proteinExistence type="inferred from homology"/>
<keyword evidence="3" id="KW-0812">Transmembrane</keyword>
<feature type="domain" description="Major facilitator superfamily associated" evidence="6">
    <location>
        <begin position="14"/>
        <end position="421"/>
    </location>
</feature>
<evidence type="ECO:0000256" key="2">
    <source>
        <dbReference type="ARBA" id="ARBA00005241"/>
    </source>
</evidence>
<keyword evidence="4" id="KW-1133">Transmembrane helix</keyword>
<gene>
    <name evidence="7" type="ORF">PACLA_8A084310</name>
</gene>
<evidence type="ECO:0000313" key="7">
    <source>
        <dbReference type="EMBL" id="CAB3983298.1"/>
    </source>
</evidence>
<dbReference type="OrthoDB" id="5985269at2759"/>
<name>A0A6S7FUN7_PARCT</name>
<dbReference type="PANTHER" id="PTHR16172:SF2">
    <property type="entry name" value="MAJOR FACILITATOR SUPERFAMILY DOMAIN-CONTAINING PROTEIN 6"/>
    <property type="match status" value="1"/>
</dbReference>
<dbReference type="Gene3D" id="1.20.1250.20">
    <property type="entry name" value="MFS general substrate transporter like domains"/>
    <property type="match status" value="2"/>
</dbReference>
<comment type="caution">
    <text evidence="7">The sequence shown here is derived from an EMBL/GenBank/DDBJ whole genome shotgun (WGS) entry which is preliminary data.</text>
</comment>
<dbReference type="InterPro" id="IPR051717">
    <property type="entry name" value="MFS_MFSD6"/>
</dbReference>
<dbReference type="AlphaFoldDB" id="A0A6S7FUN7"/>
<reference evidence="7" key="1">
    <citation type="submission" date="2020-04" db="EMBL/GenBank/DDBJ databases">
        <authorList>
            <person name="Alioto T."/>
            <person name="Alioto T."/>
            <person name="Gomez Garrido J."/>
        </authorList>
    </citation>
    <scope>NUCLEOTIDE SEQUENCE</scope>
    <source>
        <strain evidence="7">A484AB</strain>
    </source>
</reference>
<dbReference type="GO" id="GO:0016020">
    <property type="term" value="C:membrane"/>
    <property type="evidence" value="ECO:0007669"/>
    <property type="project" value="UniProtKB-SubCell"/>
</dbReference>